<evidence type="ECO:0000259" key="1">
    <source>
        <dbReference type="Pfam" id="PF13592"/>
    </source>
</evidence>
<feature type="domain" description="Winged helix-turn helix" evidence="1">
    <location>
        <begin position="114"/>
        <end position="169"/>
    </location>
</feature>
<dbReference type="STRING" id="186116.SAMN05192569_100778"/>
<proteinExistence type="predicted"/>
<reference evidence="3" key="1">
    <citation type="submission" date="2016-10" db="EMBL/GenBank/DDBJ databases">
        <authorList>
            <person name="Varghese N."/>
            <person name="Submissions S."/>
        </authorList>
    </citation>
    <scope>NUCLEOTIDE SEQUENCE [LARGE SCALE GENOMIC DNA]</scope>
    <source>
        <strain evidence="3">M1</strain>
    </source>
</reference>
<dbReference type="OrthoDB" id="2606899at2"/>
<dbReference type="InterPro" id="IPR009057">
    <property type="entry name" value="Homeodomain-like_sf"/>
</dbReference>
<dbReference type="EMBL" id="FOJS01000007">
    <property type="protein sequence ID" value="SFA44338.1"/>
    <property type="molecule type" value="Genomic_DNA"/>
</dbReference>
<dbReference type="Pfam" id="PF13592">
    <property type="entry name" value="HTH_33"/>
    <property type="match status" value="1"/>
</dbReference>
<evidence type="ECO:0000313" key="2">
    <source>
        <dbReference type="EMBL" id="SFA44338.1"/>
    </source>
</evidence>
<dbReference type="Pfam" id="PF13551">
    <property type="entry name" value="HTH_29"/>
    <property type="match status" value="1"/>
</dbReference>
<accession>A0A1I0SXT4</accession>
<dbReference type="AlphaFoldDB" id="A0A1I0SXT4"/>
<gene>
    <name evidence="2" type="ORF">SAMN05192569_100778</name>
</gene>
<dbReference type="SUPFAM" id="SSF46689">
    <property type="entry name" value="Homeodomain-like"/>
    <property type="match status" value="1"/>
</dbReference>
<protein>
    <submittedName>
        <fullName evidence="2">Transposase</fullName>
    </submittedName>
</protein>
<keyword evidence="3" id="KW-1185">Reference proteome</keyword>
<dbReference type="InterPro" id="IPR025959">
    <property type="entry name" value="Winged_HTH_dom"/>
</dbReference>
<name>A0A1I0SXT4_9BACL</name>
<dbReference type="RefSeq" id="WP_090948493.1">
    <property type="nucleotide sequence ID" value="NZ_FOJS01000007.1"/>
</dbReference>
<evidence type="ECO:0000313" key="3">
    <source>
        <dbReference type="Proteomes" id="UP000198650"/>
    </source>
</evidence>
<dbReference type="Proteomes" id="UP000198650">
    <property type="component" value="Unassembled WGS sequence"/>
</dbReference>
<organism evidence="2 3">
    <name type="scientific">Parageobacillus thermantarcticus</name>
    <dbReference type="NCBI Taxonomy" id="186116"/>
    <lineage>
        <taxon>Bacteria</taxon>
        <taxon>Bacillati</taxon>
        <taxon>Bacillota</taxon>
        <taxon>Bacilli</taxon>
        <taxon>Bacillales</taxon>
        <taxon>Anoxybacillaceae</taxon>
        <taxon>Parageobacillus</taxon>
    </lineage>
</organism>
<sequence length="187" mass="21740">MKPLKITHDHGWTPRKLRKQERKIKNAHLRQRVMAVRLVMEGYLGKEVASMVNVCRQTVSHYVSLFNEGGLELLLHRDFAPGREPFLTEEQQEEIKHLVLTTTPAELGWDIASAWNTNILQSYVSHHYGISISREALRKLLHRKGLSWTRPIYTLAKGDPDRQKNFEKQMDLIKKLNGSGFRPVVHR</sequence>